<evidence type="ECO:0000259" key="9">
    <source>
        <dbReference type="PROSITE" id="PS50011"/>
    </source>
</evidence>
<evidence type="ECO:0000256" key="2">
    <source>
        <dbReference type="ARBA" id="ARBA00022527"/>
    </source>
</evidence>
<dbReference type="EC" id="2.7.11.1" evidence="1"/>
<dbReference type="OrthoDB" id="1492512at2"/>
<dbReference type="Pfam" id="PF25816">
    <property type="entry name" value="RamC_N"/>
    <property type="match status" value="1"/>
</dbReference>
<gene>
    <name evidence="10" type="ORF">SAMN05421505_103159</name>
</gene>
<evidence type="ECO:0000256" key="6">
    <source>
        <dbReference type="ARBA" id="ARBA00022840"/>
    </source>
</evidence>
<dbReference type="CDD" id="cd04791">
    <property type="entry name" value="LanC_SerThrkinase"/>
    <property type="match status" value="1"/>
</dbReference>
<comment type="catalytic activity">
    <reaction evidence="8">
        <text>L-seryl-[protein] + ATP = O-phospho-L-seryl-[protein] + ADP + H(+)</text>
        <dbReference type="Rhea" id="RHEA:17989"/>
        <dbReference type="Rhea" id="RHEA-COMP:9863"/>
        <dbReference type="Rhea" id="RHEA-COMP:11604"/>
        <dbReference type="ChEBI" id="CHEBI:15378"/>
        <dbReference type="ChEBI" id="CHEBI:29999"/>
        <dbReference type="ChEBI" id="CHEBI:30616"/>
        <dbReference type="ChEBI" id="CHEBI:83421"/>
        <dbReference type="ChEBI" id="CHEBI:456216"/>
        <dbReference type="EC" id="2.7.11.1"/>
    </reaction>
</comment>
<evidence type="ECO:0000256" key="5">
    <source>
        <dbReference type="ARBA" id="ARBA00022777"/>
    </source>
</evidence>
<organism evidence="10 11">
    <name type="scientific">Sinosporangium album</name>
    <dbReference type="NCBI Taxonomy" id="504805"/>
    <lineage>
        <taxon>Bacteria</taxon>
        <taxon>Bacillati</taxon>
        <taxon>Actinomycetota</taxon>
        <taxon>Actinomycetes</taxon>
        <taxon>Streptosporangiales</taxon>
        <taxon>Streptosporangiaceae</taxon>
        <taxon>Sinosporangium</taxon>
    </lineage>
</organism>
<evidence type="ECO:0000256" key="1">
    <source>
        <dbReference type="ARBA" id="ARBA00012513"/>
    </source>
</evidence>
<dbReference type="InterPro" id="IPR011009">
    <property type="entry name" value="Kinase-like_dom_sf"/>
</dbReference>
<comment type="catalytic activity">
    <reaction evidence="7">
        <text>L-threonyl-[protein] + ATP = O-phospho-L-threonyl-[protein] + ADP + H(+)</text>
        <dbReference type="Rhea" id="RHEA:46608"/>
        <dbReference type="Rhea" id="RHEA-COMP:11060"/>
        <dbReference type="Rhea" id="RHEA-COMP:11605"/>
        <dbReference type="ChEBI" id="CHEBI:15378"/>
        <dbReference type="ChEBI" id="CHEBI:30013"/>
        <dbReference type="ChEBI" id="CHEBI:30616"/>
        <dbReference type="ChEBI" id="CHEBI:61977"/>
        <dbReference type="ChEBI" id="CHEBI:456216"/>
        <dbReference type="EC" id="2.7.11.1"/>
    </reaction>
</comment>
<dbReference type="InterPro" id="IPR053524">
    <property type="entry name" value="Aerial_hyphae_peptide-synth"/>
</dbReference>
<dbReference type="AlphaFoldDB" id="A0A1G7T8L3"/>
<sequence length="891" mass="95968">MSGRGRNIVNKRYELYCLADPLFYDSLVTSGDRSAPRGGNAGSARTAGPGLRNDFAVAVRPAPEGWTRGESDDWVVYRRSSRAMRDQGWKIHVSACLDGAEEVLEAVWDYCVPRGVDFKFLRGRHIFHMQNAKYADRGSSGKLVAIYPADDIELERILTELSGILAGRPGPYILSDLRFGDGPLYVRYGGFVERNCVTPEGVIEPAITAPDGTLVPDRRTPVFTMPSWVEPPEFLRPHLAARTATTTGDLPYTIERVLHFSNGGGVYLATDRRSGEKAVLKEARPYAGLDFTGQDAVARLEREREALDRLSGLPVVPRLLDTFTVGEHRFLAMEYVEGEPLNRLFADRYPLAGDRPAQDRADYAAWAAGICGEVEAAVGMIHARGLVFGDVHLSNIIVGPDGSITLIDFEMATPIEKAGRMGLANPAFAAPAGTTGTDIDRYALACLRLSLFLPLTDLFLMDRGKAAELADAIVENFPVPADFVEDMEDAVRVIAPDARPRRTAWREAAAGGEPWPGLRASMRAAVLASATPERDDRLFPGDIGQFSTGGLNLAFGAAGVLYALDATGAGRFPDHEKWLVERALNPGPGSRLGFYEGLHGVAYALARFGYTTEAMDLVEIVSRERWETLGPDLFGGLAGIGLNLSHLARATGDGGLLADALKTADLIASRLGGPDDVPEVSGGTGPYAGLMNGSSGPALFFIRLYERTGDAGLLDLAEVAIRQDLRRCSLQDDGSLLVNEGWRTMPYLDRGSVGIAWVLREYLRHRPDALPAPALPALDGAAHSPFYIQSGLFTGRAGILAYLAANRPEDGGAEARRQLRALGWHALAFEGHLAFPGEQLLRLSMDLATGTSGVLLAVGAALGEKAATLPFLAPSATAEQLRGNNHSHTEV</sequence>
<reference evidence="10 11" key="1">
    <citation type="submission" date="2016-10" db="EMBL/GenBank/DDBJ databases">
        <authorList>
            <person name="de Groot N.N."/>
        </authorList>
    </citation>
    <scope>NUCLEOTIDE SEQUENCE [LARGE SCALE GENOMIC DNA]</scope>
    <source>
        <strain evidence="10 11">CPCC 201354</strain>
    </source>
</reference>
<dbReference type="PROSITE" id="PS50011">
    <property type="entry name" value="PROTEIN_KINASE_DOM"/>
    <property type="match status" value="1"/>
</dbReference>
<evidence type="ECO:0000313" key="10">
    <source>
        <dbReference type="EMBL" id="SDG31646.1"/>
    </source>
</evidence>
<evidence type="ECO:0000256" key="3">
    <source>
        <dbReference type="ARBA" id="ARBA00022679"/>
    </source>
</evidence>
<keyword evidence="3" id="KW-0808">Transferase</keyword>
<dbReference type="EMBL" id="FNCN01000003">
    <property type="protein sequence ID" value="SDG31646.1"/>
    <property type="molecule type" value="Genomic_DNA"/>
</dbReference>
<keyword evidence="6" id="KW-0067">ATP-binding</keyword>
<dbReference type="PANTHER" id="PTHR24363">
    <property type="entry name" value="SERINE/THREONINE PROTEIN KINASE"/>
    <property type="match status" value="1"/>
</dbReference>
<dbReference type="SMART" id="SM00220">
    <property type="entry name" value="S_TKc"/>
    <property type="match status" value="1"/>
</dbReference>
<dbReference type="Pfam" id="PF00069">
    <property type="entry name" value="Pkinase"/>
    <property type="match status" value="1"/>
</dbReference>
<name>A0A1G7T8L3_9ACTN</name>
<feature type="domain" description="Protein kinase" evidence="9">
    <location>
        <begin position="252"/>
        <end position="516"/>
    </location>
</feature>
<dbReference type="SUPFAM" id="SSF158745">
    <property type="entry name" value="LanC-like"/>
    <property type="match status" value="1"/>
</dbReference>
<dbReference type="NCBIfam" id="NF038151">
    <property type="entry name" value="lanthi_synth_III"/>
    <property type="match status" value="1"/>
</dbReference>
<keyword evidence="11" id="KW-1185">Reference proteome</keyword>
<proteinExistence type="predicted"/>
<dbReference type="Gene3D" id="1.50.10.20">
    <property type="match status" value="1"/>
</dbReference>
<evidence type="ECO:0000256" key="7">
    <source>
        <dbReference type="ARBA" id="ARBA00047899"/>
    </source>
</evidence>
<evidence type="ECO:0000256" key="4">
    <source>
        <dbReference type="ARBA" id="ARBA00022741"/>
    </source>
</evidence>
<dbReference type="Gene3D" id="1.10.510.10">
    <property type="entry name" value="Transferase(Phosphotransferase) domain 1"/>
    <property type="match status" value="1"/>
</dbReference>
<keyword evidence="5 10" id="KW-0418">Kinase</keyword>
<dbReference type="InterPro" id="IPR000719">
    <property type="entry name" value="Prot_kinase_dom"/>
</dbReference>
<dbReference type="GO" id="GO:0004674">
    <property type="term" value="F:protein serine/threonine kinase activity"/>
    <property type="evidence" value="ECO:0007669"/>
    <property type="project" value="UniProtKB-KW"/>
</dbReference>
<dbReference type="InterPro" id="IPR007822">
    <property type="entry name" value="LANC-like"/>
</dbReference>
<keyword evidence="4" id="KW-0547">Nucleotide-binding</keyword>
<dbReference type="InterPro" id="IPR057929">
    <property type="entry name" value="RamC_N"/>
</dbReference>
<protein>
    <recommendedName>
        <fullName evidence="1">non-specific serine/threonine protein kinase</fullName>
        <ecNumber evidence="1">2.7.11.1</ecNumber>
    </recommendedName>
</protein>
<dbReference type="SUPFAM" id="SSF56112">
    <property type="entry name" value="Protein kinase-like (PK-like)"/>
    <property type="match status" value="1"/>
</dbReference>
<dbReference type="InterPro" id="IPR058053">
    <property type="entry name" value="RamC_C"/>
</dbReference>
<evidence type="ECO:0000313" key="11">
    <source>
        <dbReference type="Proteomes" id="UP000198923"/>
    </source>
</evidence>
<accession>A0A1G7T8L3</accession>
<keyword evidence="2" id="KW-0723">Serine/threonine-protein kinase</keyword>
<dbReference type="SMART" id="SM01260">
    <property type="entry name" value="LANC_like"/>
    <property type="match status" value="1"/>
</dbReference>
<dbReference type="GO" id="GO:0031179">
    <property type="term" value="P:peptide modification"/>
    <property type="evidence" value="ECO:0007669"/>
    <property type="project" value="InterPro"/>
</dbReference>
<dbReference type="GO" id="GO:0005524">
    <property type="term" value="F:ATP binding"/>
    <property type="evidence" value="ECO:0007669"/>
    <property type="project" value="UniProtKB-KW"/>
</dbReference>
<dbReference type="STRING" id="504805.SAMN05421505_103159"/>
<evidence type="ECO:0000256" key="8">
    <source>
        <dbReference type="ARBA" id="ARBA00048679"/>
    </source>
</evidence>
<dbReference type="PANTHER" id="PTHR24363:SF0">
    <property type="entry name" value="SERINE_THREONINE KINASE LIKE DOMAIN CONTAINING 1"/>
    <property type="match status" value="1"/>
</dbReference>
<dbReference type="Proteomes" id="UP000198923">
    <property type="component" value="Unassembled WGS sequence"/>
</dbReference>